<dbReference type="Gene3D" id="3.10.350.10">
    <property type="entry name" value="LysM domain"/>
    <property type="match status" value="1"/>
</dbReference>
<evidence type="ECO:0000313" key="5">
    <source>
        <dbReference type="Proteomes" id="UP000324760"/>
    </source>
</evidence>
<dbReference type="InterPro" id="IPR018392">
    <property type="entry name" value="LysM"/>
</dbReference>
<dbReference type="PIRSF" id="PIRSF029644">
    <property type="entry name" value="UCP029644"/>
    <property type="match status" value="1"/>
</dbReference>
<dbReference type="PROSITE" id="PS51782">
    <property type="entry name" value="LYSM"/>
    <property type="match status" value="1"/>
</dbReference>
<dbReference type="PANTHER" id="PTHR38731:SF1">
    <property type="entry name" value="FECR PROTEIN DOMAIN-CONTAINING PROTEIN"/>
    <property type="match status" value="1"/>
</dbReference>
<feature type="chain" id="PRO_5024823918" evidence="2">
    <location>
        <begin position="19"/>
        <end position="535"/>
    </location>
</feature>
<sequence>MRYLLLCLTFLLAPVSQASDWIFVVNKDDTLWGFSQDNLKDVNRWKDLQRINNIADPKRLLPGTRIRVPLDWIKEQTSKAEVVALVGSATYIHQDEIEKPLRAGDQIRLGDEVVISAGSSASIRFADGTQITLHENSHVRFNYLSQYGESGMVDTRFRLERGRVDTRAKPAVGKASRFEIQTPSATAAVRGTSFRTTLKESDNISRIEVLEGAVAVAGTGGQRKIAAGYGTRVEPNKAPVRPKKLLPAPEFDLTPSPVREAHRLLHWQAVEAASHYRLELSTTSSFETIIWARDAEQAKSALPDVPDGEYFIRVRGVDALGIEGFSSTRPLTLDLHPSPPFSLAPTNHKTLYGDVPVLRWTAADEAAEYKLQVAQSDDFLSPLITQQLSTTDYTANQLPEQGAFFWRVASVSTSGEQGPFGITQQFRRSPIPNAPEASVEQEGKRISWGAGEKDQRFQLQVATDEDFAELVSDQILQSHSWHMDEEINQVHYLRVRVIEPDGFAGPWGALQRLYPPQDYDWLKMIGFGILGVMLL</sequence>
<feature type="signal peptide" evidence="2">
    <location>
        <begin position="1"/>
        <end position="18"/>
    </location>
</feature>
<proteinExistence type="predicted"/>
<evidence type="ECO:0000256" key="1">
    <source>
        <dbReference type="SAM" id="MobiDB-lite"/>
    </source>
</evidence>
<dbReference type="AlphaFoldDB" id="A0A5P1RFN4"/>
<evidence type="ECO:0000313" key="4">
    <source>
        <dbReference type="EMBL" id="QEQ98085.1"/>
    </source>
</evidence>
<name>A0A5P1RFN4_9GAMM</name>
<dbReference type="EMBL" id="CP043869">
    <property type="protein sequence ID" value="QEQ98085.1"/>
    <property type="molecule type" value="Genomic_DNA"/>
</dbReference>
<evidence type="ECO:0000259" key="3">
    <source>
        <dbReference type="PROSITE" id="PS51782"/>
    </source>
</evidence>
<reference evidence="4 5" key="1">
    <citation type="journal article" date="2019" name="Biochem. Eng. J.">
        <title>Metabolic engineering of the marine bacteria Neptunomonas concharum for the production of acetoin and meso-2,3-butanediol from acetate.</title>
        <authorList>
            <person name="Li W."/>
            <person name="Pu N."/>
            <person name="Liu C.-X."/>
            <person name="Yuan Q.-P."/>
            <person name="Li Z.-J."/>
        </authorList>
    </citation>
    <scope>NUCLEOTIDE SEQUENCE [LARGE SCALE GENOMIC DNA]</scope>
    <source>
        <strain evidence="4 5">JCM17730</strain>
    </source>
</reference>
<protein>
    <submittedName>
        <fullName evidence="4">LysM peptidoglycan-binding domain-containing protein</fullName>
    </submittedName>
</protein>
<dbReference type="Gene3D" id="2.60.120.1440">
    <property type="match status" value="1"/>
</dbReference>
<dbReference type="RefSeq" id="WP_138988097.1">
    <property type="nucleotide sequence ID" value="NZ_CP043869.1"/>
</dbReference>
<feature type="domain" description="LysM" evidence="3">
    <location>
        <begin position="20"/>
        <end position="68"/>
    </location>
</feature>
<accession>A0A5P1RFN4</accession>
<dbReference type="InterPro" id="IPR016930">
    <property type="entry name" value="UCP029644"/>
</dbReference>
<evidence type="ECO:0000256" key="2">
    <source>
        <dbReference type="SAM" id="SignalP"/>
    </source>
</evidence>
<gene>
    <name evidence="4" type="ORF">F0U83_15960</name>
</gene>
<dbReference type="Pfam" id="PF01476">
    <property type="entry name" value="LysM"/>
    <property type="match status" value="1"/>
</dbReference>
<organism evidence="4 5">
    <name type="scientific">Neptunomonas concharum</name>
    <dbReference type="NCBI Taxonomy" id="1031538"/>
    <lineage>
        <taxon>Bacteria</taxon>
        <taxon>Pseudomonadati</taxon>
        <taxon>Pseudomonadota</taxon>
        <taxon>Gammaproteobacteria</taxon>
        <taxon>Oceanospirillales</taxon>
        <taxon>Oceanospirillaceae</taxon>
        <taxon>Neptunomonas</taxon>
    </lineage>
</organism>
<dbReference type="OrthoDB" id="9813091at2"/>
<dbReference type="InterPro" id="IPR006860">
    <property type="entry name" value="FecR"/>
</dbReference>
<keyword evidence="5" id="KW-1185">Reference proteome</keyword>
<dbReference type="InterPro" id="IPR036779">
    <property type="entry name" value="LysM_dom_sf"/>
</dbReference>
<dbReference type="Proteomes" id="UP000324760">
    <property type="component" value="Chromosome"/>
</dbReference>
<dbReference type="PANTHER" id="PTHR38731">
    <property type="entry name" value="LIPL45-RELATED LIPOPROTEIN-RELATED"/>
    <property type="match status" value="1"/>
</dbReference>
<keyword evidence="2" id="KW-0732">Signal</keyword>
<dbReference type="SMART" id="SM00257">
    <property type="entry name" value="LysM"/>
    <property type="match status" value="1"/>
</dbReference>
<dbReference type="InterPro" id="IPR013783">
    <property type="entry name" value="Ig-like_fold"/>
</dbReference>
<feature type="region of interest" description="Disordered" evidence="1">
    <location>
        <begin position="422"/>
        <end position="444"/>
    </location>
</feature>
<dbReference type="Gene3D" id="2.60.40.10">
    <property type="entry name" value="Immunoglobulins"/>
    <property type="match status" value="1"/>
</dbReference>
<dbReference type="Pfam" id="PF04773">
    <property type="entry name" value="FecR"/>
    <property type="match status" value="1"/>
</dbReference>
<dbReference type="KEGG" id="ncu:F0U83_15960"/>